<organism evidence="1 2">
    <name type="scientific">Araneus ventricosus</name>
    <name type="common">Orbweaver spider</name>
    <name type="synonym">Epeira ventricosa</name>
    <dbReference type="NCBI Taxonomy" id="182803"/>
    <lineage>
        <taxon>Eukaryota</taxon>
        <taxon>Metazoa</taxon>
        <taxon>Ecdysozoa</taxon>
        <taxon>Arthropoda</taxon>
        <taxon>Chelicerata</taxon>
        <taxon>Arachnida</taxon>
        <taxon>Araneae</taxon>
        <taxon>Araneomorphae</taxon>
        <taxon>Entelegynae</taxon>
        <taxon>Araneoidea</taxon>
        <taxon>Araneidae</taxon>
        <taxon>Araneus</taxon>
    </lineage>
</organism>
<comment type="caution">
    <text evidence="1">The sequence shown here is derived from an EMBL/GenBank/DDBJ whole genome shotgun (WGS) entry which is preliminary data.</text>
</comment>
<evidence type="ECO:0000313" key="1">
    <source>
        <dbReference type="EMBL" id="GBO00618.1"/>
    </source>
</evidence>
<accession>A0A4Y2TJ92</accession>
<dbReference type="EMBL" id="BGPR01029055">
    <property type="protein sequence ID" value="GBO00618.1"/>
    <property type="molecule type" value="Genomic_DNA"/>
</dbReference>
<name>A0A4Y2TJ92_ARAVE</name>
<dbReference type="AlphaFoldDB" id="A0A4Y2TJ92"/>
<dbReference type="Proteomes" id="UP000499080">
    <property type="component" value="Unassembled WGS sequence"/>
</dbReference>
<keyword evidence="2" id="KW-1185">Reference proteome</keyword>
<protein>
    <submittedName>
        <fullName evidence="1">Uncharacterized protein</fullName>
    </submittedName>
</protein>
<reference evidence="1 2" key="1">
    <citation type="journal article" date="2019" name="Sci. Rep.">
        <title>Orb-weaving spider Araneus ventricosus genome elucidates the spidroin gene catalogue.</title>
        <authorList>
            <person name="Kono N."/>
            <person name="Nakamura H."/>
            <person name="Ohtoshi R."/>
            <person name="Moran D.A.P."/>
            <person name="Shinohara A."/>
            <person name="Yoshida Y."/>
            <person name="Fujiwara M."/>
            <person name="Mori M."/>
            <person name="Tomita M."/>
            <person name="Arakawa K."/>
        </authorList>
    </citation>
    <scope>NUCLEOTIDE SEQUENCE [LARGE SCALE GENOMIC DNA]</scope>
</reference>
<evidence type="ECO:0000313" key="2">
    <source>
        <dbReference type="Proteomes" id="UP000499080"/>
    </source>
</evidence>
<proteinExistence type="predicted"/>
<sequence>MTEVILIWSKKLTGGVYESDNNEDFTLRNPHKGMRPVIGDKAVNQVHKHCCTSRRTENLLTCTATSHPHVRSASPASMTIIKII</sequence>
<gene>
    <name evidence="1" type="ORF">AVEN_139203_1</name>
</gene>